<dbReference type="AlphaFoldDB" id="A0A1H4BYD0"/>
<dbReference type="EMBL" id="FNQV01000011">
    <property type="protein sequence ID" value="SEA53084.1"/>
    <property type="molecule type" value="Genomic_DNA"/>
</dbReference>
<gene>
    <name evidence="2" type="ORF">SAMN02910418_01797</name>
</gene>
<dbReference type="OrthoDB" id="9812295at2"/>
<dbReference type="InterPro" id="IPR005025">
    <property type="entry name" value="FMN_Rdtase-like_dom"/>
</dbReference>
<keyword evidence="3" id="KW-1185">Reference proteome</keyword>
<dbReference type="Pfam" id="PF03358">
    <property type="entry name" value="FMN_red"/>
    <property type="match status" value="1"/>
</dbReference>
<dbReference type="GO" id="GO:0010181">
    <property type="term" value="F:FMN binding"/>
    <property type="evidence" value="ECO:0007669"/>
    <property type="project" value="TreeGrafter"/>
</dbReference>
<dbReference type="Proteomes" id="UP000199288">
    <property type="component" value="Unassembled WGS sequence"/>
</dbReference>
<evidence type="ECO:0000313" key="3">
    <source>
        <dbReference type="Proteomes" id="UP000199288"/>
    </source>
</evidence>
<evidence type="ECO:0000313" key="2">
    <source>
        <dbReference type="EMBL" id="SEA53084.1"/>
    </source>
</evidence>
<dbReference type="GO" id="GO:0016491">
    <property type="term" value="F:oxidoreductase activity"/>
    <property type="evidence" value="ECO:0007669"/>
    <property type="project" value="InterPro"/>
</dbReference>
<protein>
    <submittedName>
        <fullName evidence="2">NAD(P)H-dependent FMN reductase</fullName>
    </submittedName>
</protein>
<accession>A0A1H4BYD0</accession>
<dbReference type="RefSeq" id="WP_092565115.1">
    <property type="nucleotide sequence ID" value="NZ_FNQV01000011.1"/>
</dbReference>
<dbReference type="InterPro" id="IPR050712">
    <property type="entry name" value="NAD(P)H-dep_reductase"/>
</dbReference>
<reference evidence="3" key="1">
    <citation type="submission" date="2016-10" db="EMBL/GenBank/DDBJ databases">
        <authorList>
            <person name="Varghese N."/>
            <person name="Submissions S."/>
        </authorList>
    </citation>
    <scope>NUCLEOTIDE SEQUENCE [LARGE SCALE GENOMIC DNA]</scope>
    <source>
        <strain evidence="3">KPR-1</strain>
    </source>
</reference>
<evidence type="ECO:0000259" key="1">
    <source>
        <dbReference type="Pfam" id="PF03358"/>
    </source>
</evidence>
<dbReference type="PANTHER" id="PTHR30543:SF21">
    <property type="entry name" value="NAD(P)H-DEPENDENT FMN REDUCTASE LOT6"/>
    <property type="match status" value="1"/>
</dbReference>
<feature type="domain" description="NADPH-dependent FMN reductase-like" evidence="1">
    <location>
        <begin position="4"/>
        <end position="150"/>
    </location>
</feature>
<organism evidence="2 3">
    <name type="scientific">Bowdeniella nasicola</name>
    <dbReference type="NCBI Taxonomy" id="208480"/>
    <lineage>
        <taxon>Bacteria</taxon>
        <taxon>Bacillati</taxon>
        <taxon>Actinomycetota</taxon>
        <taxon>Actinomycetes</taxon>
        <taxon>Actinomycetales</taxon>
        <taxon>Actinomycetaceae</taxon>
        <taxon>Bowdeniella</taxon>
    </lineage>
</organism>
<dbReference type="Gene3D" id="3.40.50.360">
    <property type="match status" value="1"/>
</dbReference>
<sequence length="188" mass="20952">MTKRILLVIASTRPSRVGGHYASWFADRVRSDDRFEVEIADLREMNLPMMNEERHPRFGDYRLEHTKAWAETVRSADAVVFVMPEYNYAFTAPLKNAIDYLFAEWNAKPIGFVSYGGASGGLRAVNSLAPVMFALNMKAVHPLVAVPFAQQYVKDGTLELPDSFGETADGLLDALDKAISPIEDHSQA</sequence>
<proteinExistence type="predicted"/>
<dbReference type="PANTHER" id="PTHR30543">
    <property type="entry name" value="CHROMATE REDUCTASE"/>
    <property type="match status" value="1"/>
</dbReference>
<dbReference type="InterPro" id="IPR029039">
    <property type="entry name" value="Flavoprotein-like_sf"/>
</dbReference>
<name>A0A1H4BYD0_9ACTO</name>
<dbReference type="SUPFAM" id="SSF52218">
    <property type="entry name" value="Flavoproteins"/>
    <property type="match status" value="1"/>
</dbReference>
<dbReference type="GO" id="GO:0005829">
    <property type="term" value="C:cytosol"/>
    <property type="evidence" value="ECO:0007669"/>
    <property type="project" value="TreeGrafter"/>
</dbReference>